<keyword evidence="1" id="KW-1133">Transmembrane helix</keyword>
<keyword evidence="1" id="KW-0472">Membrane</keyword>
<name>A0ABP1CRU5_9APHY</name>
<keyword evidence="1" id="KW-0812">Transmembrane</keyword>
<evidence type="ECO:0000313" key="4">
    <source>
        <dbReference type="Proteomes" id="UP001497453"/>
    </source>
</evidence>
<feature type="domain" description="DUF6535" evidence="2">
    <location>
        <begin position="17"/>
        <end position="197"/>
    </location>
</feature>
<evidence type="ECO:0000259" key="2">
    <source>
        <dbReference type="Pfam" id="PF20153"/>
    </source>
</evidence>
<feature type="transmembrane region" description="Helical" evidence="1">
    <location>
        <begin position="170"/>
        <end position="200"/>
    </location>
</feature>
<sequence>MVNNYAKPLGDSGTSWWHTTATLVERNDEAKIKDCKEDIDTLLVFAGLFSAVTTTFLVDSYKSLNQDPAEATLLILQRISEQLNGFTLGTNNVTSTIPPFPTPPPFEPSRPSLATNAAWFGSLMLSLMAASYGMLIKQWLREFLASDYISPRARLRVRCFRFPGLAKWKVFEIVAVLPLLLQLALGFFFVGLCFFASTIHPVLQRITVPLVGIWAFFLLGATLAPAFSSRCPYKTTFLKGTMKSVRRLIQAFLYPSIMKPLNFLEWWFRRMGIETRFMLHSIRRRHAARARREEEEDVANRDTQDLYILSVVDAAYVDDNFLCAALQDPSFHLESITNDGAQIVPFVIQILAHRDCPLEKPKRLLDINAISVDVWNIVMDLLVNCLTGVPVSGSDDGHAPPRWKMWMSDAILILFSNTAHPLSIPANTIIARYLETDTGDVMKVLAGGIIGNEDDDAYFLSHVVNRLWDSLSGSVHDNVQRLHILEQSINSSQRPFLRMRAEKIQVCLLAKLANFITNEELKAFLLRHPQSWCDEAFLHRIVFLAAERHLQSGDISIVESLYPLLEAIETRLCTLTAITDCFVRGANTHIAPLGQLNSDYPQWLRDVLNILLPDTHVQHPHGTEFTDPNFLISVSDSLSLPRQYTESLGLGVGSWAVSRCGHVRADAWDSYHQWADRRVHIAKRTRSLPLDRVNFVSHPVVLNVLRYLLERCAQSLSQTLVKTFHGVEDTDSHLLITEIEASIRQVAVLQMVRCHLSGRTSSVLEGLGPLLHWEQTCKACLAGIVDGLNTVLNSNIRTVHSSISSDGNDWLSWFQGSGIIGKLLPHFPDLPQPPLSLVLSKCFESHFTEFATKFAKFASDSDPDYSESDLDFNRTLNCPCFDDALLGLSKDNMFNYTRTLLDMPNHSPYMKLQGDRVLLRFAEKASAVHHMSLVQTLAIVIDEVMKENSFTSSPTIICLILRTIRYQLNQDNVPLSNLRSALDLSALDGESWWLISQWIAAFIQPQLTAMGKSVEGMSQVQSRKTSFVDDAVVILLSRCPHRLHEDAYVMLGRDEFVQLLEGMGEIAKDVHGDLMETRRGRLREWLDSAYGGGSGSIR</sequence>
<evidence type="ECO:0000256" key="1">
    <source>
        <dbReference type="SAM" id="Phobius"/>
    </source>
</evidence>
<proteinExistence type="predicted"/>
<feature type="transmembrane region" description="Helical" evidence="1">
    <location>
        <begin position="206"/>
        <end position="227"/>
    </location>
</feature>
<dbReference type="EMBL" id="OZ037944">
    <property type="protein sequence ID" value="CAL1697379.1"/>
    <property type="molecule type" value="Genomic_DNA"/>
</dbReference>
<reference evidence="4" key="1">
    <citation type="submission" date="2024-04" db="EMBL/GenBank/DDBJ databases">
        <authorList>
            <person name="Shaw F."/>
            <person name="Minotto A."/>
        </authorList>
    </citation>
    <scope>NUCLEOTIDE SEQUENCE [LARGE SCALE GENOMIC DNA]</scope>
</reference>
<accession>A0ABP1CRU5</accession>
<dbReference type="Pfam" id="PF20153">
    <property type="entry name" value="DUF6535"/>
    <property type="match status" value="1"/>
</dbReference>
<keyword evidence="4" id="KW-1185">Reference proteome</keyword>
<evidence type="ECO:0000313" key="3">
    <source>
        <dbReference type="EMBL" id="CAL1697379.1"/>
    </source>
</evidence>
<protein>
    <recommendedName>
        <fullName evidence="2">DUF6535 domain-containing protein</fullName>
    </recommendedName>
</protein>
<dbReference type="Proteomes" id="UP001497453">
    <property type="component" value="Chromosome 1"/>
</dbReference>
<feature type="transmembrane region" description="Helical" evidence="1">
    <location>
        <begin position="248"/>
        <end position="268"/>
    </location>
</feature>
<feature type="transmembrane region" description="Helical" evidence="1">
    <location>
        <begin position="117"/>
        <end position="136"/>
    </location>
</feature>
<dbReference type="InterPro" id="IPR045338">
    <property type="entry name" value="DUF6535"/>
</dbReference>
<organism evidence="3 4">
    <name type="scientific">Somion occarium</name>
    <dbReference type="NCBI Taxonomy" id="3059160"/>
    <lineage>
        <taxon>Eukaryota</taxon>
        <taxon>Fungi</taxon>
        <taxon>Dikarya</taxon>
        <taxon>Basidiomycota</taxon>
        <taxon>Agaricomycotina</taxon>
        <taxon>Agaricomycetes</taxon>
        <taxon>Polyporales</taxon>
        <taxon>Cerrenaceae</taxon>
        <taxon>Somion</taxon>
    </lineage>
</organism>
<gene>
    <name evidence="3" type="ORF">GFSPODELE1_LOCUS1626</name>
</gene>
<feature type="transmembrane region" description="Helical" evidence="1">
    <location>
        <begin position="41"/>
        <end position="58"/>
    </location>
</feature>